<comment type="subcellular location">
    <subcellularLocation>
        <location evidence="1">Nucleus</location>
    </subcellularLocation>
</comment>
<feature type="domain" description="RanBD1" evidence="4">
    <location>
        <begin position="169"/>
        <end position="261"/>
    </location>
</feature>
<dbReference type="SMART" id="SM00160">
    <property type="entry name" value="RanBD"/>
    <property type="match status" value="1"/>
</dbReference>
<name>A0A815M4Y2_ADIRI</name>
<evidence type="ECO:0000313" key="6">
    <source>
        <dbReference type="EMBL" id="CAF1419202.1"/>
    </source>
</evidence>
<feature type="compositionally biased region" description="Polar residues" evidence="3">
    <location>
        <begin position="1"/>
        <end position="12"/>
    </location>
</feature>
<feature type="region of interest" description="Disordered" evidence="3">
    <location>
        <begin position="306"/>
        <end position="400"/>
    </location>
</feature>
<sequence>MSDNVETTLSTVDKSEKDIKPDDPSSTVNGDVLPSVTPVRLFGEFKQNGFGFNNLSSSSVFGQTASKDKADDNSTPTTYFTSTLAKISSTITSGFGSSSTPLAASLATLGANKPLFGVSSATTPSSFTDLKATSSISLQTKTNSDEKDENKDDEDDNKTTLLETVAEYEAKRASTHPATTIQGDTSTGEENEITKFQMAGKLFMYSAEQQQFVERGYGILKINESHDSADWDRSQSRLIMRLDKSFRVILNSPIFPKMTVERATDRSVRFGAQDESQLRVFIIKASSNDCNNFCRELQSRIEILDQQQQQTPTSNTDTPTKSSNTSTSSDVVALDDTSPKQNSSISNRKRSHSKSDSDASESTNDISKKSKLVEGYREINKDVNQSTSGDDSFESGKANE</sequence>
<feature type="compositionally biased region" description="Basic and acidic residues" evidence="3">
    <location>
        <begin position="366"/>
        <end position="381"/>
    </location>
</feature>
<evidence type="ECO:0000256" key="2">
    <source>
        <dbReference type="ARBA" id="ARBA00023242"/>
    </source>
</evidence>
<dbReference type="Gene3D" id="2.30.29.30">
    <property type="entry name" value="Pleckstrin-homology domain (PH domain)/Phosphotyrosine-binding domain (PTB)"/>
    <property type="match status" value="1"/>
</dbReference>
<dbReference type="InterPro" id="IPR045255">
    <property type="entry name" value="RanBP1-like"/>
</dbReference>
<dbReference type="EMBL" id="CAJNOJ010000086">
    <property type="protein sequence ID" value="CAF1073257.1"/>
    <property type="molecule type" value="Genomic_DNA"/>
</dbReference>
<dbReference type="Proteomes" id="UP000663828">
    <property type="component" value="Unassembled WGS sequence"/>
</dbReference>
<evidence type="ECO:0000313" key="5">
    <source>
        <dbReference type="EMBL" id="CAF1073257.1"/>
    </source>
</evidence>
<dbReference type="OrthoDB" id="185618at2759"/>
<evidence type="ECO:0000256" key="1">
    <source>
        <dbReference type="ARBA" id="ARBA00004123"/>
    </source>
</evidence>
<dbReference type="InterPro" id="IPR011993">
    <property type="entry name" value="PH-like_dom_sf"/>
</dbReference>
<feature type="region of interest" description="Disordered" evidence="3">
    <location>
        <begin position="1"/>
        <end position="33"/>
    </location>
</feature>
<gene>
    <name evidence="5" type="ORF">EDS130_LOCUS18557</name>
    <name evidence="6" type="ORF">XAT740_LOCUS35116</name>
</gene>
<feature type="compositionally biased region" description="Low complexity" evidence="3">
    <location>
        <begin position="306"/>
        <end position="329"/>
    </location>
</feature>
<comment type="caution">
    <text evidence="6">The sequence shown here is derived from an EMBL/GenBank/DDBJ whole genome shotgun (WGS) entry which is preliminary data.</text>
</comment>
<feature type="compositionally biased region" description="Basic and acidic residues" evidence="3">
    <location>
        <begin position="13"/>
        <end position="23"/>
    </location>
</feature>
<dbReference type="SUPFAM" id="SSF50729">
    <property type="entry name" value="PH domain-like"/>
    <property type="match status" value="1"/>
</dbReference>
<proteinExistence type="predicted"/>
<keyword evidence="7" id="KW-1185">Reference proteome</keyword>
<dbReference type="Pfam" id="PF00638">
    <property type="entry name" value="Ran_BP1"/>
    <property type="match status" value="1"/>
</dbReference>
<dbReference type="EMBL" id="CAJNOR010003492">
    <property type="protein sequence ID" value="CAF1419202.1"/>
    <property type="molecule type" value="Genomic_DNA"/>
</dbReference>
<dbReference type="GO" id="GO:0005634">
    <property type="term" value="C:nucleus"/>
    <property type="evidence" value="ECO:0007669"/>
    <property type="project" value="UniProtKB-SubCell"/>
</dbReference>
<accession>A0A815M4Y2</accession>
<protein>
    <recommendedName>
        <fullName evidence="4">RanBD1 domain-containing protein</fullName>
    </recommendedName>
</protein>
<organism evidence="6 7">
    <name type="scientific">Adineta ricciae</name>
    <name type="common">Rotifer</name>
    <dbReference type="NCBI Taxonomy" id="249248"/>
    <lineage>
        <taxon>Eukaryota</taxon>
        <taxon>Metazoa</taxon>
        <taxon>Spiralia</taxon>
        <taxon>Gnathifera</taxon>
        <taxon>Rotifera</taxon>
        <taxon>Eurotatoria</taxon>
        <taxon>Bdelloidea</taxon>
        <taxon>Adinetida</taxon>
        <taxon>Adinetidae</taxon>
        <taxon>Adineta</taxon>
    </lineage>
</organism>
<evidence type="ECO:0000256" key="3">
    <source>
        <dbReference type="SAM" id="MobiDB-lite"/>
    </source>
</evidence>
<dbReference type="InterPro" id="IPR000156">
    <property type="entry name" value="Ran_bind_dom"/>
</dbReference>
<feature type="region of interest" description="Disordered" evidence="3">
    <location>
        <begin position="138"/>
        <end position="158"/>
    </location>
</feature>
<dbReference type="PANTHER" id="PTHR23138">
    <property type="entry name" value="RAN BINDING PROTEIN"/>
    <property type="match status" value="1"/>
</dbReference>
<dbReference type="AlphaFoldDB" id="A0A815M4Y2"/>
<dbReference type="PANTHER" id="PTHR23138:SF142">
    <property type="entry name" value="RAN-BINDING PROTEIN 3B-RELATED"/>
    <property type="match status" value="1"/>
</dbReference>
<reference evidence="6" key="1">
    <citation type="submission" date="2021-02" db="EMBL/GenBank/DDBJ databases">
        <authorList>
            <person name="Nowell W R."/>
        </authorList>
    </citation>
    <scope>NUCLEOTIDE SEQUENCE</scope>
</reference>
<evidence type="ECO:0000313" key="7">
    <source>
        <dbReference type="Proteomes" id="UP000663828"/>
    </source>
</evidence>
<evidence type="ECO:0000259" key="4">
    <source>
        <dbReference type="PROSITE" id="PS50196"/>
    </source>
</evidence>
<dbReference type="Proteomes" id="UP000663852">
    <property type="component" value="Unassembled WGS sequence"/>
</dbReference>
<dbReference type="CDD" id="cd13180">
    <property type="entry name" value="RanBD_RanBP3"/>
    <property type="match status" value="1"/>
</dbReference>
<dbReference type="PROSITE" id="PS50196">
    <property type="entry name" value="RANBD1"/>
    <property type="match status" value="1"/>
</dbReference>
<keyword evidence="2" id="KW-0539">Nucleus</keyword>